<evidence type="ECO:0000313" key="8">
    <source>
        <dbReference type="Proteomes" id="UP001050808"/>
    </source>
</evidence>
<evidence type="ECO:0000256" key="3">
    <source>
        <dbReference type="ARBA" id="ARBA00022989"/>
    </source>
</evidence>
<feature type="compositionally biased region" description="Basic and acidic residues" evidence="6">
    <location>
        <begin position="11"/>
        <end position="24"/>
    </location>
</feature>
<feature type="transmembrane region" description="Helical" evidence="5">
    <location>
        <begin position="148"/>
        <end position="165"/>
    </location>
</feature>
<dbReference type="PANTHER" id="PTHR36116:SF1">
    <property type="entry name" value="UPF0060 MEMBRANE PROTEIN YNFA"/>
    <property type="match status" value="1"/>
</dbReference>
<keyword evidence="8" id="KW-1185">Reference proteome</keyword>
<dbReference type="Pfam" id="PF02694">
    <property type="entry name" value="UPF0060"/>
    <property type="match status" value="1"/>
</dbReference>
<evidence type="ECO:0000256" key="6">
    <source>
        <dbReference type="SAM" id="MobiDB-lite"/>
    </source>
</evidence>
<dbReference type="SUPFAM" id="SSF103481">
    <property type="entry name" value="Multidrug resistance efflux transporter EmrE"/>
    <property type="match status" value="1"/>
</dbReference>
<keyword evidence="2 5" id="KW-0812">Transmembrane</keyword>
<evidence type="ECO:0000256" key="1">
    <source>
        <dbReference type="ARBA" id="ARBA00022475"/>
    </source>
</evidence>
<name>A0ABQ3R1Z6_9ACTN</name>
<evidence type="ECO:0000256" key="4">
    <source>
        <dbReference type="ARBA" id="ARBA00023136"/>
    </source>
</evidence>
<dbReference type="Proteomes" id="UP001050808">
    <property type="component" value="Unassembled WGS sequence"/>
</dbReference>
<evidence type="ECO:0000313" key="7">
    <source>
        <dbReference type="EMBL" id="GHI43546.1"/>
    </source>
</evidence>
<reference evidence="7" key="1">
    <citation type="submission" date="2024-05" db="EMBL/GenBank/DDBJ databases">
        <title>Whole genome shotgun sequence of Streptomyces violascens NBRC 12920.</title>
        <authorList>
            <person name="Komaki H."/>
            <person name="Tamura T."/>
        </authorList>
    </citation>
    <scope>NUCLEOTIDE SEQUENCE</scope>
    <source>
        <strain evidence="7">NBRC 12920</strain>
    </source>
</reference>
<gene>
    <name evidence="7" type="ORF">Sviol_79540</name>
</gene>
<sequence>MSERYLSPLISKERHPARRPELHPARRRERHPVRRPGRHRREQRRPEGGPGPCHPGPMLVARSVLLFVLAALFEIGGAWLVWQGVREHRGWVWIGAGVVALGIYGFVATLQPDAEFGRILAAYGGVFVAGSIAWGMVADGYRPDRWDVTGALICLAGMAVIMYAPRGR</sequence>
<keyword evidence="3 5" id="KW-1133">Transmembrane helix</keyword>
<comment type="similarity">
    <text evidence="5">Belongs to the UPF0060 family.</text>
</comment>
<keyword evidence="4 5" id="KW-0472">Membrane</keyword>
<accession>A0ABQ3R1Z6</accession>
<dbReference type="NCBIfam" id="NF002586">
    <property type="entry name" value="PRK02237.1"/>
    <property type="match status" value="1"/>
</dbReference>
<feature type="transmembrane region" description="Helical" evidence="5">
    <location>
        <begin position="64"/>
        <end position="82"/>
    </location>
</feature>
<dbReference type="EMBL" id="BNDY01000020">
    <property type="protein sequence ID" value="GHI43546.1"/>
    <property type="molecule type" value="Genomic_DNA"/>
</dbReference>
<dbReference type="HAMAP" id="MF_00010">
    <property type="entry name" value="UPF0060"/>
    <property type="match status" value="1"/>
</dbReference>
<dbReference type="PANTHER" id="PTHR36116">
    <property type="entry name" value="UPF0060 MEMBRANE PROTEIN YNFA"/>
    <property type="match status" value="1"/>
</dbReference>
<comment type="caution">
    <text evidence="7">The sequence shown here is derived from an EMBL/GenBank/DDBJ whole genome shotgun (WGS) entry which is preliminary data.</text>
</comment>
<evidence type="ECO:0000256" key="2">
    <source>
        <dbReference type="ARBA" id="ARBA00022692"/>
    </source>
</evidence>
<organism evidence="7 8">
    <name type="scientific">Streptomyces violascens</name>
    <dbReference type="NCBI Taxonomy" id="67381"/>
    <lineage>
        <taxon>Bacteria</taxon>
        <taxon>Bacillati</taxon>
        <taxon>Actinomycetota</taxon>
        <taxon>Actinomycetes</taxon>
        <taxon>Kitasatosporales</taxon>
        <taxon>Streptomycetaceae</taxon>
        <taxon>Streptomyces</taxon>
    </lineage>
</organism>
<feature type="transmembrane region" description="Helical" evidence="5">
    <location>
        <begin position="88"/>
        <end position="107"/>
    </location>
</feature>
<comment type="subcellular location">
    <subcellularLocation>
        <location evidence="5">Cell membrane</location>
        <topology evidence="5">Multi-pass membrane protein</topology>
    </subcellularLocation>
</comment>
<feature type="region of interest" description="Disordered" evidence="6">
    <location>
        <begin position="1"/>
        <end position="54"/>
    </location>
</feature>
<feature type="transmembrane region" description="Helical" evidence="5">
    <location>
        <begin position="119"/>
        <end position="136"/>
    </location>
</feature>
<feature type="compositionally biased region" description="Basic residues" evidence="6">
    <location>
        <begin position="25"/>
        <end position="43"/>
    </location>
</feature>
<dbReference type="InterPro" id="IPR003844">
    <property type="entry name" value="UPF0060"/>
</dbReference>
<keyword evidence="1 5" id="KW-1003">Cell membrane</keyword>
<proteinExistence type="inferred from homology"/>
<dbReference type="InterPro" id="IPR037185">
    <property type="entry name" value="EmrE-like"/>
</dbReference>
<protein>
    <submittedName>
        <fullName evidence="7">Uncharacterized protein</fullName>
    </submittedName>
</protein>
<evidence type="ECO:0000256" key="5">
    <source>
        <dbReference type="HAMAP-Rule" id="MF_00010"/>
    </source>
</evidence>